<reference evidence="8 9" key="1">
    <citation type="submission" date="2023-02" db="EMBL/GenBank/DDBJ databases">
        <title>Devosia chondri sp. nov., isolated from the phycosphere of marine algae.</title>
        <authorList>
            <person name="Kim J.M."/>
            <person name="Lee J.K."/>
            <person name="Choi B.J."/>
            <person name="Bayburt H."/>
            <person name="Jeon C.O."/>
        </authorList>
    </citation>
    <scope>NUCLEOTIDE SEQUENCE [LARGE SCALE GENOMIC DNA]</scope>
    <source>
        <strain evidence="8 9">G2-5</strain>
    </source>
</reference>
<comment type="function">
    <text evidence="1 5">Catalyzes the reversible oxidation of malate to oxaloacetate.</text>
</comment>
<dbReference type="PRINTS" id="PR00086">
    <property type="entry name" value="LLDHDRGNASE"/>
</dbReference>
<dbReference type="PANTHER" id="PTHR43128:SF16">
    <property type="entry name" value="L-LACTATE DEHYDROGENASE"/>
    <property type="match status" value="1"/>
</dbReference>
<accession>A0ABY7YTV0</accession>
<dbReference type="Gene3D" id="3.90.110.10">
    <property type="entry name" value="Lactate dehydrogenase/glycoside hydrolase, family 4, C-terminal"/>
    <property type="match status" value="1"/>
</dbReference>
<dbReference type="InterPro" id="IPR015955">
    <property type="entry name" value="Lactate_DH/Glyco_Ohase_4_C"/>
</dbReference>
<dbReference type="Pfam" id="PF00056">
    <property type="entry name" value="Ldh_1_N"/>
    <property type="match status" value="1"/>
</dbReference>
<feature type="binding site" evidence="5">
    <location>
        <position position="96"/>
    </location>
    <ligand>
        <name>NAD(+)</name>
        <dbReference type="ChEBI" id="CHEBI:57540"/>
    </ligand>
</feature>
<organism evidence="8 9">
    <name type="scientific">Devosia rhodophyticola</name>
    <dbReference type="NCBI Taxonomy" id="3026423"/>
    <lineage>
        <taxon>Bacteria</taxon>
        <taxon>Pseudomonadati</taxon>
        <taxon>Pseudomonadota</taxon>
        <taxon>Alphaproteobacteria</taxon>
        <taxon>Hyphomicrobiales</taxon>
        <taxon>Devosiaceae</taxon>
        <taxon>Devosia</taxon>
    </lineage>
</organism>
<evidence type="ECO:0000256" key="4">
    <source>
        <dbReference type="ARBA" id="ARBA00023027"/>
    </source>
</evidence>
<gene>
    <name evidence="5 8" type="primary">mdh</name>
    <name evidence="8" type="ORF">PSQ90_08900</name>
</gene>
<protein>
    <recommendedName>
        <fullName evidence="5">Malate dehydrogenase</fullName>
        <ecNumber evidence="5">1.1.1.37</ecNumber>
    </recommendedName>
</protein>
<dbReference type="InterPro" id="IPR022383">
    <property type="entry name" value="Lactate/malate_DH_C"/>
</dbReference>
<keyword evidence="4 5" id="KW-0520">NAD</keyword>
<feature type="binding site" evidence="5">
    <location>
        <position position="89"/>
    </location>
    <ligand>
        <name>substrate</name>
    </ligand>
</feature>
<dbReference type="InterPro" id="IPR001557">
    <property type="entry name" value="L-lactate/malate_DH"/>
</dbReference>
<feature type="binding site" evidence="5">
    <location>
        <position position="34"/>
    </location>
    <ligand>
        <name>NAD(+)</name>
        <dbReference type="ChEBI" id="CHEBI:57540"/>
    </ligand>
</feature>
<dbReference type="Pfam" id="PF02866">
    <property type="entry name" value="Ldh_1_C"/>
    <property type="match status" value="1"/>
</dbReference>
<dbReference type="InterPro" id="IPR001236">
    <property type="entry name" value="Lactate/malate_DH_N"/>
</dbReference>
<comment type="catalytic activity">
    <reaction evidence="5">
        <text>(S)-malate + NAD(+) = oxaloacetate + NADH + H(+)</text>
        <dbReference type="Rhea" id="RHEA:21432"/>
        <dbReference type="ChEBI" id="CHEBI:15378"/>
        <dbReference type="ChEBI" id="CHEBI:15589"/>
        <dbReference type="ChEBI" id="CHEBI:16452"/>
        <dbReference type="ChEBI" id="CHEBI:57540"/>
        <dbReference type="ChEBI" id="CHEBI:57945"/>
        <dbReference type="EC" id="1.1.1.37"/>
    </reaction>
</comment>
<comment type="similarity">
    <text evidence="5">Belongs to the LDH/MDH superfamily. MDH type 3 family.</text>
</comment>
<dbReference type="InterPro" id="IPR036291">
    <property type="entry name" value="NAD(P)-bd_dom_sf"/>
</dbReference>
<evidence type="ECO:0000313" key="8">
    <source>
        <dbReference type="EMBL" id="WDR04465.1"/>
    </source>
</evidence>
<feature type="binding site" evidence="5">
    <location>
        <begin position="119"/>
        <end position="121"/>
    </location>
    <ligand>
        <name>NAD(+)</name>
        <dbReference type="ChEBI" id="CHEBI:57540"/>
    </ligand>
</feature>
<keyword evidence="9" id="KW-1185">Reference proteome</keyword>
<dbReference type="InterPro" id="IPR011275">
    <property type="entry name" value="Malate_DH_type3"/>
</dbReference>
<feature type="domain" description="Lactate/malate dehydrogenase C-terminal" evidence="7">
    <location>
        <begin position="148"/>
        <end position="309"/>
    </location>
</feature>
<evidence type="ECO:0000259" key="6">
    <source>
        <dbReference type="Pfam" id="PF00056"/>
    </source>
</evidence>
<feature type="binding site" evidence="5">
    <location>
        <position position="152"/>
    </location>
    <ligand>
        <name>substrate</name>
    </ligand>
</feature>
<feature type="domain" description="Lactate/malate dehydrogenase N-terminal" evidence="6">
    <location>
        <begin position="5"/>
        <end position="143"/>
    </location>
</feature>
<evidence type="ECO:0000256" key="1">
    <source>
        <dbReference type="ARBA" id="ARBA00003966"/>
    </source>
</evidence>
<feature type="binding site" evidence="5">
    <location>
        <begin position="10"/>
        <end position="15"/>
    </location>
    <ligand>
        <name>NAD(+)</name>
        <dbReference type="ChEBI" id="CHEBI:57540"/>
    </ligand>
</feature>
<dbReference type="PANTHER" id="PTHR43128">
    <property type="entry name" value="L-2-HYDROXYCARBOXYLATE DEHYDROGENASE (NAD(P)(+))"/>
    <property type="match status" value="1"/>
</dbReference>
<evidence type="ECO:0000256" key="3">
    <source>
        <dbReference type="ARBA" id="ARBA00023002"/>
    </source>
</evidence>
<keyword evidence="3 5" id="KW-0560">Oxidoreductase</keyword>
<evidence type="ECO:0000313" key="9">
    <source>
        <dbReference type="Proteomes" id="UP001222118"/>
    </source>
</evidence>
<dbReference type="Gene3D" id="3.40.50.720">
    <property type="entry name" value="NAD(P)-binding Rossmann-like Domain"/>
    <property type="match status" value="1"/>
</dbReference>
<proteinExistence type="inferred from homology"/>
<dbReference type="CDD" id="cd01339">
    <property type="entry name" value="LDH-like_MDH"/>
    <property type="match status" value="1"/>
</dbReference>
<feature type="binding site" evidence="5">
    <location>
        <position position="83"/>
    </location>
    <ligand>
        <name>substrate</name>
    </ligand>
</feature>
<dbReference type="EMBL" id="CP118247">
    <property type="protein sequence ID" value="WDR04465.1"/>
    <property type="molecule type" value="Genomic_DNA"/>
</dbReference>
<dbReference type="SUPFAM" id="SSF56327">
    <property type="entry name" value="LDH C-terminal domain-like"/>
    <property type="match status" value="1"/>
</dbReference>
<keyword evidence="2 5" id="KW-0816">Tricarboxylic acid cycle</keyword>
<dbReference type="RefSeq" id="WP_282209986.1">
    <property type="nucleotide sequence ID" value="NZ_CP118247.1"/>
</dbReference>
<evidence type="ECO:0000256" key="2">
    <source>
        <dbReference type="ARBA" id="ARBA00022532"/>
    </source>
</evidence>
<dbReference type="Proteomes" id="UP001222118">
    <property type="component" value="Chromosome"/>
</dbReference>
<dbReference type="NCBIfam" id="NF004863">
    <property type="entry name" value="PRK06223.1"/>
    <property type="match status" value="1"/>
</dbReference>
<dbReference type="SUPFAM" id="SSF51735">
    <property type="entry name" value="NAD(P)-binding Rossmann-fold domains"/>
    <property type="match status" value="1"/>
</dbReference>
<dbReference type="HAMAP" id="MF_00487">
    <property type="entry name" value="Malate_dehydrog_3"/>
    <property type="match status" value="1"/>
</dbReference>
<evidence type="ECO:0000256" key="5">
    <source>
        <dbReference type="HAMAP-Rule" id="MF_00487"/>
    </source>
</evidence>
<dbReference type="NCBIfam" id="TIGR01763">
    <property type="entry name" value="MalateDH_bact"/>
    <property type="match status" value="1"/>
</dbReference>
<dbReference type="GO" id="GO:0030060">
    <property type="term" value="F:L-malate dehydrogenase (NAD+) activity"/>
    <property type="evidence" value="ECO:0007669"/>
    <property type="project" value="UniProtKB-EC"/>
</dbReference>
<name>A0ABY7YTV0_9HYPH</name>
<dbReference type="EC" id="1.1.1.37" evidence="5"/>
<feature type="binding site" evidence="5">
    <location>
        <position position="121"/>
    </location>
    <ligand>
        <name>substrate</name>
    </ligand>
</feature>
<sequence length="320" mass="33553">MARKKIALIGSGQIGGTLAHLAALKDLGDVVLFDIVDGVPQGKALDLSQSAPVEGFDGKITGTSEYKDLAGADVIIVTAGVPRKPGMSRDDLLEINLKVMGQVGAGIAKYAPNAFVICITNPLDAMVWALQKFSGLPSNKVIGMAGVLDSSRFCHFIADELNVSIEDVNAFVMGGHGDTMVPLPRYSTVAGIPLTDIVKMGWMSKDKLDEIIQRTRDGGAEIVGLLKTGSAFYAPAASAISMAESYLKDKKRVLPAAAFLSGEYGVRDTYVGVPVVIGADGVEKVIEISLNSAEQKAFDKSVSAVEGLIEACKKIAPALA</sequence>
<dbReference type="PIRSF" id="PIRSF000102">
    <property type="entry name" value="Lac_mal_DH"/>
    <property type="match status" value="1"/>
</dbReference>
<feature type="active site" description="Proton acceptor" evidence="5">
    <location>
        <position position="176"/>
    </location>
</feature>
<evidence type="ECO:0000259" key="7">
    <source>
        <dbReference type="Pfam" id="PF02866"/>
    </source>
</evidence>